<keyword evidence="2" id="KW-0732">Signal</keyword>
<accession>A0A1S6JQ08</accession>
<evidence type="ECO:0000313" key="4">
    <source>
        <dbReference type="EMBL" id="AQS80491.1"/>
    </source>
</evidence>
<dbReference type="InterPro" id="IPR029034">
    <property type="entry name" value="Cystine-knot_cytokine"/>
</dbReference>
<feature type="signal peptide" evidence="2">
    <location>
        <begin position="1"/>
        <end position="23"/>
    </location>
</feature>
<feature type="chain" id="PRO_5012322921" evidence="2">
    <location>
        <begin position="24"/>
        <end position="208"/>
    </location>
</feature>
<keyword evidence="1" id="KW-1015">Disulfide bond</keyword>
<evidence type="ECO:0000256" key="2">
    <source>
        <dbReference type="SAM" id="SignalP"/>
    </source>
</evidence>
<name>A0A1S6JQ08_9CAEN</name>
<dbReference type="InterPro" id="IPR006207">
    <property type="entry name" value="Cys_knot_C"/>
</dbReference>
<feature type="domain" description="CTCK" evidence="3">
    <location>
        <begin position="104"/>
        <end position="184"/>
    </location>
</feature>
<dbReference type="EMBL" id="KY287960">
    <property type="protein sequence ID" value="AQS80491.1"/>
    <property type="molecule type" value="mRNA"/>
</dbReference>
<dbReference type="Gene3D" id="2.10.90.10">
    <property type="entry name" value="Cystine-knot cytokines"/>
    <property type="match status" value="1"/>
</dbReference>
<dbReference type="AlphaFoldDB" id="A0A1S6JQ08"/>
<evidence type="ECO:0000256" key="1">
    <source>
        <dbReference type="ARBA" id="ARBA00023157"/>
    </source>
</evidence>
<organism evidence="4">
    <name type="scientific">Charonia tritonis</name>
    <name type="common">giant triton snail</name>
    <dbReference type="NCBI Taxonomy" id="1960912"/>
    <lineage>
        <taxon>Eukaryota</taxon>
        <taxon>Metazoa</taxon>
        <taxon>Spiralia</taxon>
        <taxon>Lophotrochozoa</taxon>
        <taxon>Mollusca</taxon>
        <taxon>Gastropoda</taxon>
        <taxon>Caenogastropoda</taxon>
        <taxon>Littorinimorpha</taxon>
        <taxon>Tonnoidea</taxon>
        <taxon>Ranellidae</taxon>
        <taxon>Charonia</taxon>
    </lineage>
</organism>
<reference evidence="4" key="1">
    <citation type="journal article" date="2017" name="Peptides">
        <title>Neuropeptides encoded within a neural transcriptome of the giant triton snail Charonia tritonis, a Crown-of-Thorns Starfish predator.</title>
        <authorList>
            <person name="Bose U."/>
            <person name="Suwansa-Ard S."/>
            <person name="Maikaeo L."/>
            <person name="Motti C.A."/>
            <person name="Hall M.R."/>
            <person name="Cummins S.F."/>
        </authorList>
    </citation>
    <scope>NUCLEOTIDE SEQUENCE</scope>
    <source>
        <tissue evidence="4">Nervous tissue</tissue>
    </source>
</reference>
<dbReference type="SMART" id="SM00041">
    <property type="entry name" value="CT"/>
    <property type="match status" value="1"/>
</dbReference>
<sequence length="208" mass="22681">MCCWTGTLASQILWLLITMTTLTSPFLQVDTEAGKDLLLPPLPPHSLHELATSAANSIPRAIAPDRYSRQATLMMAASSPRIGVRSSLIGSSDTCQVDPVRMSIRPPRKYAHLCAPTTEISFGCRGGCPSYSRIDARNTTKVLRSCSCCRPTGFGFRLVKMKCEGFSLRTTVKFALGCHCRPCMASVQSVDIQRLRDLLRATSIANIG</sequence>
<proteinExistence type="evidence at transcript level"/>
<evidence type="ECO:0000259" key="3">
    <source>
        <dbReference type="SMART" id="SM00041"/>
    </source>
</evidence>
<protein>
    <submittedName>
        <fullName evidence="4">Bursicon-alpha</fullName>
    </submittedName>
</protein>